<keyword evidence="3" id="KW-1185">Reference proteome</keyword>
<dbReference type="Proteomes" id="UP000567179">
    <property type="component" value="Unassembled WGS sequence"/>
</dbReference>
<dbReference type="AlphaFoldDB" id="A0A8H5B033"/>
<dbReference type="EMBL" id="JAACJJ010000048">
    <property type="protein sequence ID" value="KAF5313553.1"/>
    <property type="molecule type" value="Genomic_DNA"/>
</dbReference>
<reference evidence="2 3" key="1">
    <citation type="journal article" date="2020" name="ISME J.">
        <title>Uncovering the hidden diversity of litter-decomposition mechanisms in mushroom-forming fungi.</title>
        <authorList>
            <person name="Floudas D."/>
            <person name="Bentzer J."/>
            <person name="Ahren D."/>
            <person name="Johansson T."/>
            <person name="Persson P."/>
            <person name="Tunlid A."/>
        </authorList>
    </citation>
    <scope>NUCLEOTIDE SEQUENCE [LARGE SCALE GENOMIC DNA]</scope>
    <source>
        <strain evidence="2 3">CBS 101986</strain>
    </source>
</reference>
<dbReference type="Pfam" id="PF19343">
    <property type="entry name" value="HAM1_N"/>
    <property type="match status" value="1"/>
</dbReference>
<evidence type="ECO:0000313" key="2">
    <source>
        <dbReference type="EMBL" id="KAF5313553.1"/>
    </source>
</evidence>
<dbReference type="InterPro" id="IPR045967">
    <property type="entry name" value="HAM1-like_N"/>
</dbReference>
<proteinExistence type="predicted"/>
<sequence length="260" mass="29505">MTMAAHGPQLSDNPSLLESTQIREYFDGEYRIPFDSIFDSPTCWRFKAMGNDHTNQQVDQGSLIHHPLPPPEKLGTYPRAQDERLDFVLENLMLQGRNQLANIMAIGTVNHFKFSPYSAASITGKYEALAEEEDGTQVADEGVADVMRDPIEFATTKRNKFSIFEVHAANIKGDTLRFAICDSPICGFLDDKILWPLATNFVKEQIVKYVCPRPDGLGDMQDRRPPCRTCVITSNCYIYFVPVLERMLTLQPEMLRGYRS</sequence>
<evidence type="ECO:0000259" key="1">
    <source>
        <dbReference type="Pfam" id="PF19343"/>
    </source>
</evidence>
<protein>
    <recommendedName>
        <fullName evidence="1">HAM1-like N-terminal domain-containing protein</fullName>
    </recommendedName>
</protein>
<feature type="domain" description="HAM1-like N-terminal" evidence="1">
    <location>
        <begin position="81"/>
        <end position="120"/>
    </location>
</feature>
<organism evidence="2 3">
    <name type="scientific">Psilocybe cf. subviscida</name>
    <dbReference type="NCBI Taxonomy" id="2480587"/>
    <lineage>
        <taxon>Eukaryota</taxon>
        <taxon>Fungi</taxon>
        <taxon>Dikarya</taxon>
        <taxon>Basidiomycota</taxon>
        <taxon>Agaricomycotina</taxon>
        <taxon>Agaricomycetes</taxon>
        <taxon>Agaricomycetidae</taxon>
        <taxon>Agaricales</taxon>
        <taxon>Agaricineae</taxon>
        <taxon>Strophariaceae</taxon>
        <taxon>Psilocybe</taxon>
    </lineage>
</organism>
<gene>
    <name evidence="2" type="ORF">D9619_013746</name>
</gene>
<evidence type="ECO:0000313" key="3">
    <source>
        <dbReference type="Proteomes" id="UP000567179"/>
    </source>
</evidence>
<comment type="caution">
    <text evidence="2">The sequence shown here is derived from an EMBL/GenBank/DDBJ whole genome shotgun (WGS) entry which is preliminary data.</text>
</comment>
<accession>A0A8H5B033</accession>
<name>A0A8H5B033_9AGAR</name>